<proteinExistence type="predicted"/>
<dbReference type="HOGENOM" id="CLU_038259_0_0_9"/>
<dbReference type="InterPro" id="IPR050248">
    <property type="entry name" value="Polysacc_deacetylase_ArnD"/>
</dbReference>
<accession>E7GAT8</accession>
<protein>
    <submittedName>
        <fullName evidence="3">Polysaccharide deacetylase</fullName>
    </submittedName>
</protein>
<reference evidence="3 4" key="1">
    <citation type="submission" date="2010-12" db="EMBL/GenBank/DDBJ databases">
        <title>The Genome Sequence of Coprobacillus sp. strain 29_1.</title>
        <authorList>
            <consortium name="The Broad Institute Genome Sequencing Platform"/>
            <person name="Earl A."/>
            <person name="Ward D."/>
            <person name="Feldgarden M."/>
            <person name="Gevers D."/>
            <person name="Daigneault M."/>
            <person name="Sibley C.D."/>
            <person name="White A."/>
            <person name="Strauss J."/>
            <person name="Allen-Vercoe E."/>
            <person name="Young S.K."/>
            <person name="Zeng Q."/>
            <person name="Gargeya S."/>
            <person name="Fitzgerald M."/>
            <person name="Haas B."/>
            <person name="Abouelleil A."/>
            <person name="Alvarado L."/>
            <person name="Arachchi H.M."/>
            <person name="Berlin A."/>
            <person name="Brown A."/>
            <person name="Chapman S.B."/>
            <person name="Chen Z."/>
            <person name="Dunbar C."/>
            <person name="Freedman E."/>
            <person name="Gearin G."/>
            <person name="Gellesch M."/>
            <person name="Goldberg J."/>
            <person name="Griggs A."/>
            <person name="Gujja S."/>
            <person name="Heilman E."/>
            <person name="Heiman D."/>
            <person name="Howarth C."/>
            <person name="Larson L."/>
            <person name="Lui A."/>
            <person name="MacDonald P.J.P."/>
            <person name="Mehta T."/>
            <person name="Montmayeur A."/>
            <person name="Murphy C."/>
            <person name="Neiman D."/>
            <person name="Pearson M."/>
            <person name="Priest M."/>
            <person name="Roberts A."/>
            <person name="Saif S."/>
            <person name="Shea T."/>
            <person name="Shenoy N."/>
            <person name="Sisk P."/>
            <person name="Stolte C."/>
            <person name="Sykes S."/>
            <person name="White J."/>
            <person name="Yandava C."/>
            <person name="Nusbaum C."/>
            <person name="Birren B."/>
        </authorList>
    </citation>
    <scope>NUCLEOTIDE SEQUENCE [LARGE SCALE GENOMIC DNA]</scope>
    <source>
        <strain evidence="3 4">29_1</strain>
    </source>
</reference>
<name>E7GAT8_9FIRM</name>
<gene>
    <name evidence="3" type="ORF">HMPREF9488_01878</name>
</gene>
<dbReference type="EMBL" id="ADKX01000033">
    <property type="protein sequence ID" value="EFW04754.1"/>
    <property type="molecule type" value="Genomic_DNA"/>
</dbReference>
<organism evidence="3 4">
    <name type="scientific">Coprobacillus cateniformis</name>
    <dbReference type="NCBI Taxonomy" id="100884"/>
    <lineage>
        <taxon>Bacteria</taxon>
        <taxon>Bacillati</taxon>
        <taxon>Bacillota</taxon>
        <taxon>Erysipelotrichia</taxon>
        <taxon>Erysipelotrichales</taxon>
        <taxon>Coprobacillaceae</taxon>
        <taxon>Coprobacillus</taxon>
    </lineage>
</organism>
<evidence type="ECO:0000313" key="4">
    <source>
        <dbReference type="Proteomes" id="UP000003157"/>
    </source>
</evidence>
<dbReference type="Gene3D" id="2.60.40.10">
    <property type="entry name" value="Immunoglobulins"/>
    <property type="match status" value="1"/>
</dbReference>
<feature type="domain" description="NodB homology" evidence="2">
    <location>
        <begin position="262"/>
        <end position="453"/>
    </location>
</feature>
<dbReference type="SUPFAM" id="SSF88713">
    <property type="entry name" value="Glycoside hydrolase/deacetylase"/>
    <property type="match status" value="1"/>
</dbReference>
<keyword evidence="1" id="KW-0472">Membrane</keyword>
<keyword evidence="1" id="KW-0812">Transmembrane</keyword>
<dbReference type="InterPro" id="IPR011330">
    <property type="entry name" value="Glyco_hydro/deAcase_b/a-brl"/>
</dbReference>
<dbReference type="PANTHER" id="PTHR10587">
    <property type="entry name" value="GLYCOSYL TRANSFERASE-RELATED"/>
    <property type="match status" value="1"/>
</dbReference>
<evidence type="ECO:0000259" key="2">
    <source>
        <dbReference type="PROSITE" id="PS51677"/>
    </source>
</evidence>
<dbReference type="OrthoDB" id="9806342at2"/>
<feature type="transmembrane region" description="Helical" evidence="1">
    <location>
        <begin position="7"/>
        <end position="27"/>
    </location>
</feature>
<dbReference type="AlphaFoldDB" id="E7GAT8"/>
<dbReference type="GeneID" id="78229825"/>
<dbReference type="STRING" id="100884.GCA_000269565_01975"/>
<sequence>MKIKKRVYIIIGIAIAIIGAVIFFMFMDRPVVEFKDDIGKIEIKGEYDPKSFISQVRGHDIDDIDVDKSQVNIEKIGTYELIYKLNDKEYILKVEVVDTVAPTFEVNSLDIDLGRNVSVEDIVKNINDQTETKSYFKETYDFSKEGEQEVIVVVEDAGGNKTEKSANVKIVKDEEKPTLSGLHDISVTKNGKINYLTGVTAKDNRDPHPQIDVNSSQVDTNQVGVYNVIYTVTDRSGNSNSYTKKVTVSQKSVANHGQSGDKVVYLTFDDGPSENTAQILNILDKYNAKATSFVTGNGQKYNNLIKEAHNKGHTIGLHTYTHNYSKVYASVDAYFNDLNKVGKMVKGLIGFVPKYIRFPGGGSNMVSKKYTPGIMSVLVSEVQNRGYQYYDWNASTGDANGNNIAVHKLVKEATSSHAHNIMILAHDTKAKSTTVQALPKIIEYYQGLGYTFKGIDDNSYAPHHKVNN</sequence>
<dbReference type="Pfam" id="PF01522">
    <property type="entry name" value="Polysacc_deac_1"/>
    <property type="match status" value="1"/>
</dbReference>
<dbReference type="InterPro" id="IPR032179">
    <property type="entry name" value="Cry22Aa_Ig-like"/>
</dbReference>
<dbReference type="CDD" id="cd10944">
    <property type="entry name" value="CE4_SmPgdA_like"/>
    <property type="match status" value="1"/>
</dbReference>
<dbReference type="RefSeq" id="WP_008788980.1">
    <property type="nucleotide sequence ID" value="NZ_AKCB01000001.1"/>
</dbReference>
<dbReference type="Pfam" id="PF16403">
    <property type="entry name" value="Bact_surface_Ig-like"/>
    <property type="match status" value="1"/>
</dbReference>
<dbReference type="InterPro" id="IPR002509">
    <property type="entry name" value="NODB_dom"/>
</dbReference>
<dbReference type="InterPro" id="IPR013783">
    <property type="entry name" value="Ig-like_fold"/>
</dbReference>
<dbReference type="Gene3D" id="3.20.20.370">
    <property type="entry name" value="Glycoside hydrolase/deacetylase"/>
    <property type="match status" value="1"/>
</dbReference>
<comment type="caution">
    <text evidence="3">The sequence shown here is derived from an EMBL/GenBank/DDBJ whole genome shotgun (WGS) entry which is preliminary data.</text>
</comment>
<dbReference type="GO" id="GO:0005975">
    <property type="term" value="P:carbohydrate metabolic process"/>
    <property type="evidence" value="ECO:0007669"/>
    <property type="project" value="InterPro"/>
</dbReference>
<dbReference type="Proteomes" id="UP000003157">
    <property type="component" value="Unassembled WGS sequence"/>
</dbReference>
<keyword evidence="4" id="KW-1185">Reference proteome</keyword>
<dbReference type="GO" id="GO:0016810">
    <property type="term" value="F:hydrolase activity, acting on carbon-nitrogen (but not peptide) bonds"/>
    <property type="evidence" value="ECO:0007669"/>
    <property type="project" value="InterPro"/>
</dbReference>
<dbReference type="PANTHER" id="PTHR10587:SF125">
    <property type="entry name" value="POLYSACCHARIDE DEACETYLASE YHEN-RELATED"/>
    <property type="match status" value="1"/>
</dbReference>
<keyword evidence="1" id="KW-1133">Transmembrane helix</keyword>
<dbReference type="PROSITE" id="PS51677">
    <property type="entry name" value="NODB"/>
    <property type="match status" value="1"/>
</dbReference>
<evidence type="ECO:0000256" key="1">
    <source>
        <dbReference type="SAM" id="Phobius"/>
    </source>
</evidence>
<dbReference type="eggNOG" id="COG0726">
    <property type="taxonomic scope" value="Bacteria"/>
</dbReference>
<evidence type="ECO:0000313" key="3">
    <source>
        <dbReference type="EMBL" id="EFW04754.1"/>
    </source>
</evidence>